<protein>
    <submittedName>
        <fullName evidence="1">Uncharacterized protein</fullName>
    </submittedName>
</protein>
<reference evidence="1" key="1">
    <citation type="journal article" date="2008" name="Science">
        <title>The Physcomitrella genome reveals evolutionary insights into the conquest of land by plants.</title>
        <authorList>
            <person name="Rensing S."/>
            <person name="Lang D."/>
            <person name="Zimmer A."/>
            <person name="Terry A."/>
            <person name="Salamov A."/>
            <person name="Shapiro H."/>
            <person name="Nishiyama T."/>
            <person name="Perroud P.-F."/>
            <person name="Lindquist E."/>
            <person name="Kamisugi Y."/>
            <person name="Tanahashi T."/>
            <person name="Sakakibara K."/>
            <person name="Fujita T."/>
            <person name="Oishi K."/>
            <person name="Shin-I T."/>
            <person name="Kuroki Y."/>
            <person name="Toyoda A."/>
            <person name="Suzuki Y."/>
            <person name="Hashimoto A."/>
            <person name="Yamaguchi K."/>
            <person name="Sugano A."/>
            <person name="Kohara Y."/>
            <person name="Fujiyama A."/>
            <person name="Anterola A."/>
            <person name="Aoki S."/>
            <person name="Ashton N."/>
            <person name="Barbazuk W.B."/>
            <person name="Barker E."/>
            <person name="Bennetzen J."/>
            <person name="Bezanilla M."/>
            <person name="Blankenship R."/>
            <person name="Cho S.H."/>
            <person name="Dutcher S."/>
            <person name="Estelle M."/>
            <person name="Fawcett J.A."/>
            <person name="Gundlach H."/>
            <person name="Hanada K."/>
            <person name="Heyl A."/>
            <person name="Hicks K.A."/>
            <person name="Hugh J."/>
            <person name="Lohr M."/>
            <person name="Mayer K."/>
            <person name="Melkozernov A."/>
            <person name="Murata T."/>
            <person name="Nelson D."/>
            <person name="Pils B."/>
            <person name="Prigge M."/>
            <person name="Reiss B."/>
            <person name="Renner T."/>
            <person name="Rombauts S."/>
            <person name="Rushton P."/>
            <person name="Sanderfoot A."/>
            <person name="Schween G."/>
            <person name="Shiu S.-H."/>
            <person name="Stueber K."/>
            <person name="Theodoulou F.L."/>
            <person name="Tu H."/>
            <person name="Van de Peer Y."/>
            <person name="Verrier P.J."/>
            <person name="Waters E."/>
            <person name="Wood A."/>
            <person name="Yang L."/>
            <person name="Cove D."/>
            <person name="Cuming A."/>
            <person name="Hasebe M."/>
            <person name="Lucas S."/>
            <person name="Mishler D.B."/>
            <person name="Reski R."/>
            <person name="Grigoriev I."/>
            <person name="Quatrano R.S."/>
            <person name="Boore J.L."/>
        </authorList>
    </citation>
    <scope>NUCLEOTIDE SEQUENCE [LARGE SCALE GENOMIC DNA]</scope>
</reference>
<evidence type="ECO:0000313" key="1">
    <source>
        <dbReference type="EMBL" id="PNR26099.1"/>
    </source>
</evidence>
<organism evidence="1">
    <name type="scientific">Physcomitrium patens</name>
    <name type="common">Spreading-leaved earth moss</name>
    <name type="synonym">Physcomitrella patens</name>
    <dbReference type="NCBI Taxonomy" id="3218"/>
    <lineage>
        <taxon>Eukaryota</taxon>
        <taxon>Viridiplantae</taxon>
        <taxon>Streptophyta</taxon>
        <taxon>Embryophyta</taxon>
        <taxon>Bryophyta</taxon>
        <taxon>Bryophytina</taxon>
        <taxon>Bryopsida</taxon>
        <taxon>Funariidae</taxon>
        <taxon>Funariales</taxon>
        <taxon>Funariaceae</taxon>
        <taxon>Physcomitrium</taxon>
    </lineage>
</organism>
<comment type="caution">
    <text evidence="1">The sequence shown here is derived from an EMBL/GenBank/DDBJ whole genome shotgun (WGS) entry which is preliminary data.</text>
</comment>
<reference evidence="1" key="2">
    <citation type="journal article" date="2018" name="Plant J.">
        <title>The Physcomitrella patens chromosome-scale assembly reveals moss genome structure and evolution.</title>
        <authorList>
            <person name="Lang D."/>
            <person name="Ullrich K.K."/>
            <person name="Murat F."/>
            <person name="Fuchs J."/>
            <person name="Jenkins J."/>
            <person name="Haas F.B."/>
            <person name="Piednoel M."/>
            <person name="Gundlach H."/>
            <person name="Van Bel M."/>
            <person name="Meyberg R."/>
            <person name="Vives C."/>
            <person name="Morata J."/>
            <person name="Symeonidi A."/>
            <person name="Hiss M."/>
            <person name="Muchero W."/>
            <person name="Kamisugi Y."/>
            <person name="Saleh O."/>
            <person name="Blanc G."/>
            <person name="Decker E.L."/>
            <person name="van Gessel N."/>
            <person name="Grimwood J."/>
            <person name="Hayes R.D."/>
            <person name="Graham S.W."/>
            <person name="Gunter L.E."/>
            <person name="McDaniel S.F."/>
            <person name="Hoernstein S.N.W."/>
            <person name="Larsson A."/>
            <person name="Li F.W."/>
            <person name="Perroud P.F."/>
            <person name="Phillips J."/>
            <person name="Ranjan P."/>
            <person name="Rokshar D.S."/>
            <person name="Rothfels C.J."/>
            <person name="Schneider L."/>
            <person name="Shu S."/>
            <person name="Stevenson D.W."/>
            <person name="Thummler F."/>
            <person name="Tillich M."/>
            <person name="Villarreal Aguilar J.C."/>
            <person name="Widiez T."/>
            <person name="Wong G.K."/>
            <person name="Wymore A."/>
            <person name="Zhang Y."/>
            <person name="Zimmer A.D."/>
            <person name="Quatrano R.S."/>
            <person name="Mayer K.F.X."/>
            <person name="Goodstein D."/>
            <person name="Casacuberta J.M."/>
            <person name="Vandepoele K."/>
            <person name="Reski R."/>
            <person name="Cuming A.C."/>
            <person name="Tuskan G.A."/>
            <person name="Maumus F."/>
            <person name="Salse J."/>
            <person name="Schmutz J."/>
            <person name="Rensing S.A."/>
        </authorList>
    </citation>
    <scope>NUCLEOTIDE SEQUENCE [LARGE SCALE GENOMIC DNA]</scope>
</reference>
<sequence length="89" mass="9710">MTASRQSSESASSVHLILVRHLPLRNVGVNMAAATAMHSTALAGQSLVKPVNELSRKVGNVEARVTMRRTVSKSAGSDSIWYWLYLRNS</sequence>
<accession>A0A2K1I9Z7</accession>
<dbReference type="EMBL" id="ABEU02000072">
    <property type="protein sequence ID" value="PNR26099.1"/>
    <property type="molecule type" value="Genomic_DNA"/>
</dbReference>
<gene>
    <name evidence="1" type="ORF">PHYPA_031131</name>
</gene>
<dbReference type="InParanoid" id="A0A2K1I9Z7"/>
<dbReference type="AlphaFoldDB" id="A0A2K1I9Z7"/>
<proteinExistence type="predicted"/>
<name>A0A2K1I9Z7_PHYPA</name>